<dbReference type="RefSeq" id="WP_254013071.1">
    <property type="nucleotide sequence ID" value="NZ_JAMZMM010000187.1"/>
</dbReference>
<proteinExistence type="predicted"/>
<dbReference type="PANTHER" id="PTHR46401:SF2">
    <property type="entry name" value="GLYCOSYLTRANSFERASE WBBK-RELATED"/>
    <property type="match status" value="1"/>
</dbReference>
<dbReference type="GO" id="GO:0009103">
    <property type="term" value="P:lipopolysaccharide biosynthetic process"/>
    <property type="evidence" value="ECO:0007669"/>
    <property type="project" value="TreeGrafter"/>
</dbReference>
<name>A0AAE3GV21_9CYAN</name>
<protein>
    <submittedName>
        <fullName evidence="2">Glycosyltransferase family 4 protein</fullName>
    </submittedName>
</protein>
<dbReference type="PANTHER" id="PTHR46401">
    <property type="entry name" value="GLYCOSYLTRANSFERASE WBBK-RELATED"/>
    <property type="match status" value="1"/>
</dbReference>
<accession>A0AAE3GV21</accession>
<sequence length="386" mass="43626">MIQKISILAPDLSGGGGTRAYLLGQVLQQLNYDVKVCGFLFGQTLYPLPPENLPVCWVAGDNYPQFLNSAKNLLKEIDGEIIYAVKPRPTSFGIALFKQLRTHKPIILDIDDWELSWFGEGKWRYRPTIKNLVTDLLKPDGQLRSPDHWLYLQWMEKLISRANAVTVDTQFLKHLFGGTYLPNGKDTDLFDPSRFNPEASRAKYGLSEYRVLMFPGTARPHKGIEDVLLALEQLNQPDLRLVLVGGREIGDGYIEKLMDIGKRWIVRLPSTPIDRMPEIVSAAHIVVVPQRDRITAHAQFPIKLTDGMAMAKPIISTRVGDIPEILGDMGYLVDPSSPEQIAEKIEEIFHDFGEASNRGKKARERCIELYSTKKMTTIISKIIDKI</sequence>
<evidence type="ECO:0000313" key="3">
    <source>
        <dbReference type="Proteomes" id="UP001204953"/>
    </source>
</evidence>
<dbReference type="GO" id="GO:0016757">
    <property type="term" value="F:glycosyltransferase activity"/>
    <property type="evidence" value="ECO:0007669"/>
    <property type="project" value="TreeGrafter"/>
</dbReference>
<dbReference type="EMBL" id="JAMZMM010000187">
    <property type="protein sequence ID" value="MCP2730308.1"/>
    <property type="molecule type" value="Genomic_DNA"/>
</dbReference>
<comment type="caution">
    <text evidence="2">The sequence shown here is derived from an EMBL/GenBank/DDBJ whole genome shotgun (WGS) entry which is preliminary data.</text>
</comment>
<evidence type="ECO:0000313" key="2">
    <source>
        <dbReference type="EMBL" id="MCP2730308.1"/>
    </source>
</evidence>
<dbReference type="Proteomes" id="UP001204953">
    <property type="component" value="Unassembled WGS sequence"/>
</dbReference>
<dbReference type="CDD" id="cd03801">
    <property type="entry name" value="GT4_PimA-like"/>
    <property type="match status" value="1"/>
</dbReference>
<dbReference type="AlphaFoldDB" id="A0AAE3GV21"/>
<dbReference type="Gene3D" id="3.40.50.2000">
    <property type="entry name" value="Glycogen Phosphorylase B"/>
    <property type="match status" value="2"/>
</dbReference>
<dbReference type="Pfam" id="PF13692">
    <property type="entry name" value="Glyco_trans_1_4"/>
    <property type="match status" value="1"/>
</dbReference>
<evidence type="ECO:0000256" key="1">
    <source>
        <dbReference type="ARBA" id="ARBA00022679"/>
    </source>
</evidence>
<gene>
    <name evidence="2" type="ORF">NJ959_17900</name>
</gene>
<dbReference type="SUPFAM" id="SSF53756">
    <property type="entry name" value="UDP-Glycosyltransferase/glycogen phosphorylase"/>
    <property type="match status" value="1"/>
</dbReference>
<keyword evidence="3" id="KW-1185">Reference proteome</keyword>
<reference evidence="2" key="1">
    <citation type="submission" date="2022-06" db="EMBL/GenBank/DDBJ databases">
        <title>New cyanobacteria of genus Symplocastrum in benthos of Lake Baikal.</title>
        <authorList>
            <person name="Sorokovikova E."/>
            <person name="Tikhonova I."/>
            <person name="Krasnopeev A."/>
            <person name="Evseev P."/>
            <person name="Gladkikh A."/>
            <person name="Belykh O."/>
        </authorList>
    </citation>
    <scope>NUCLEOTIDE SEQUENCE</scope>
    <source>
        <strain evidence="2">BBK-W-15</strain>
    </source>
</reference>
<organism evidence="2 3">
    <name type="scientific">Limnofasciculus baicalensis BBK-W-15</name>
    <dbReference type="NCBI Taxonomy" id="2699891"/>
    <lineage>
        <taxon>Bacteria</taxon>
        <taxon>Bacillati</taxon>
        <taxon>Cyanobacteriota</taxon>
        <taxon>Cyanophyceae</taxon>
        <taxon>Coleofasciculales</taxon>
        <taxon>Coleofasciculaceae</taxon>
        <taxon>Limnofasciculus</taxon>
        <taxon>Limnofasciculus baicalensis</taxon>
    </lineage>
</organism>
<keyword evidence="1" id="KW-0808">Transferase</keyword>